<dbReference type="RefSeq" id="XP_008874978.1">
    <property type="nucleotide sequence ID" value="XM_008876756.1"/>
</dbReference>
<reference evidence="2" key="1">
    <citation type="submission" date="2013-12" db="EMBL/GenBank/DDBJ databases">
        <title>The Genome Sequence of Aphanomyces invadans NJM9701.</title>
        <authorList>
            <consortium name="The Broad Institute Genomics Platform"/>
            <person name="Russ C."/>
            <person name="Tyler B."/>
            <person name="van West P."/>
            <person name="Dieguez-Uribeondo J."/>
            <person name="Young S.K."/>
            <person name="Zeng Q."/>
            <person name="Gargeya S."/>
            <person name="Fitzgerald M."/>
            <person name="Abouelleil A."/>
            <person name="Alvarado L."/>
            <person name="Chapman S.B."/>
            <person name="Gainer-Dewar J."/>
            <person name="Goldberg J."/>
            <person name="Griggs A."/>
            <person name="Gujja S."/>
            <person name="Hansen M."/>
            <person name="Howarth C."/>
            <person name="Imamovic A."/>
            <person name="Ireland A."/>
            <person name="Larimer J."/>
            <person name="McCowan C."/>
            <person name="Murphy C."/>
            <person name="Pearson M."/>
            <person name="Poon T.W."/>
            <person name="Priest M."/>
            <person name="Roberts A."/>
            <person name="Saif S."/>
            <person name="Shea T."/>
            <person name="Sykes S."/>
            <person name="Wortman J."/>
            <person name="Nusbaum C."/>
            <person name="Birren B."/>
        </authorList>
    </citation>
    <scope>NUCLEOTIDE SEQUENCE [LARGE SCALE GENOMIC DNA]</scope>
    <source>
        <strain evidence="2">NJM9701</strain>
    </source>
</reference>
<gene>
    <name evidence="2" type="ORF">H310_10380</name>
</gene>
<evidence type="ECO:0000313" key="2">
    <source>
        <dbReference type="EMBL" id="ETV96186.1"/>
    </source>
</evidence>
<dbReference type="VEuPathDB" id="FungiDB:H310_10380"/>
<dbReference type="EMBL" id="KI913977">
    <property type="protein sequence ID" value="ETV96186.1"/>
    <property type="molecule type" value="Genomic_DNA"/>
</dbReference>
<accession>A0A024TRD0</accession>
<protein>
    <submittedName>
        <fullName evidence="2">Uncharacterized protein</fullName>
    </submittedName>
</protein>
<feature type="region of interest" description="Disordered" evidence="1">
    <location>
        <begin position="1"/>
        <end position="61"/>
    </location>
</feature>
<dbReference type="OrthoDB" id="66468at2759"/>
<name>A0A024TRD0_9STRA</name>
<evidence type="ECO:0000256" key="1">
    <source>
        <dbReference type="SAM" id="MobiDB-lite"/>
    </source>
</evidence>
<dbReference type="GeneID" id="20087430"/>
<dbReference type="AlphaFoldDB" id="A0A024TRD0"/>
<proteinExistence type="predicted"/>
<organism evidence="2">
    <name type="scientific">Aphanomyces invadans</name>
    <dbReference type="NCBI Taxonomy" id="157072"/>
    <lineage>
        <taxon>Eukaryota</taxon>
        <taxon>Sar</taxon>
        <taxon>Stramenopiles</taxon>
        <taxon>Oomycota</taxon>
        <taxon>Saprolegniomycetes</taxon>
        <taxon>Saprolegniales</taxon>
        <taxon>Verrucalvaceae</taxon>
        <taxon>Aphanomyces</taxon>
    </lineage>
</organism>
<feature type="region of interest" description="Disordered" evidence="1">
    <location>
        <begin position="150"/>
        <end position="222"/>
    </location>
</feature>
<feature type="compositionally biased region" description="Basic and acidic residues" evidence="1">
    <location>
        <begin position="1"/>
        <end position="30"/>
    </location>
</feature>
<sequence>MLQWSQDRRRGHEQRLRHGASYHEGRHRQVAESYNNRFYEREDTDRSPGTSSKRHPKRGVVSDLASFHEEEYVNFLKVRRDMRASQPHDRGKWKCMGTEFVDGAEHASSLHIAAHPDAKFAIERQFWAWCGREVTLEKLVVDSPAPPSFDGISLDDDMHPVNMSPDPTELPPSLSKDAASGEKPPAFPPNSIPEETSPGKPTISAPSSQPLDPPATTPAAET</sequence>